<gene>
    <name evidence="1" type="ORF">SPELUC_LOCUS15717</name>
</gene>
<evidence type="ECO:0000313" key="1">
    <source>
        <dbReference type="EMBL" id="CAG8770023.1"/>
    </source>
</evidence>
<sequence>LEDFSADNPYINNNNDLDTNDVNKQILTNMNLDSDINIDQSQIKAETAEEELTKDIPKELNNSLMENHSIDTNMI</sequence>
<keyword evidence="2" id="KW-1185">Reference proteome</keyword>
<dbReference type="EMBL" id="CAJVPW010053464">
    <property type="protein sequence ID" value="CAG8770023.1"/>
    <property type="molecule type" value="Genomic_DNA"/>
</dbReference>
<dbReference type="Proteomes" id="UP000789366">
    <property type="component" value="Unassembled WGS sequence"/>
</dbReference>
<feature type="non-terminal residue" evidence="1">
    <location>
        <position position="1"/>
    </location>
</feature>
<protein>
    <submittedName>
        <fullName evidence="1">5801_t:CDS:1</fullName>
    </submittedName>
</protein>
<proteinExistence type="predicted"/>
<reference evidence="1" key="1">
    <citation type="submission" date="2021-06" db="EMBL/GenBank/DDBJ databases">
        <authorList>
            <person name="Kallberg Y."/>
            <person name="Tangrot J."/>
            <person name="Rosling A."/>
        </authorList>
    </citation>
    <scope>NUCLEOTIDE SEQUENCE</scope>
    <source>
        <strain evidence="1">28 12/20/2015</strain>
    </source>
</reference>
<accession>A0ACA9QYW5</accession>
<comment type="caution">
    <text evidence="1">The sequence shown here is derived from an EMBL/GenBank/DDBJ whole genome shotgun (WGS) entry which is preliminary data.</text>
</comment>
<organism evidence="1 2">
    <name type="scientific">Cetraspora pellucida</name>
    <dbReference type="NCBI Taxonomy" id="1433469"/>
    <lineage>
        <taxon>Eukaryota</taxon>
        <taxon>Fungi</taxon>
        <taxon>Fungi incertae sedis</taxon>
        <taxon>Mucoromycota</taxon>
        <taxon>Glomeromycotina</taxon>
        <taxon>Glomeromycetes</taxon>
        <taxon>Diversisporales</taxon>
        <taxon>Gigasporaceae</taxon>
        <taxon>Cetraspora</taxon>
    </lineage>
</organism>
<feature type="non-terminal residue" evidence="1">
    <location>
        <position position="75"/>
    </location>
</feature>
<name>A0ACA9QYW5_9GLOM</name>
<evidence type="ECO:0000313" key="2">
    <source>
        <dbReference type="Proteomes" id="UP000789366"/>
    </source>
</evidence>